<dbReference type="EC" id="3.2.1.26" evidence="3 8"/>
<dbReference type="RefSeq" id="WP_191684652.1">
    <property type="nucleotide sequence ID" value="NZ_JACSQW010000015.1"/>
</dbReference>
<evidence type="ECO:0000256" key="3">
    <source>
        <dbReference type="ARBA" id="ARBA00012758"/>
    </source>
</evidence>
<evidence type="ECO:0000259" key="11">
    <source>
        <dbReference type="Pfam" id="PF08244"/>
    </source>
</evidence>
<dbReference type="Pfam" id="PF08244">
    <property type="entry name" value="Glyco_hydro_32C"/>
    <property type="match status" value="1"/>
</dbReference>
<dbReference type="Gene3D" id="2.60.120.560">
    <property type="entry name" value="Exo-inulinase, domain 1"/>
    <property type="match status" value="1"/>
</dbReference>
<comment type="pathway">
    <text evidence="1 9">Glycan biosynthesis; sucrose metabolism.</text>
</comment>
<comment type="caution">
    <text evidence="12">The sequence shown here is derived from an EMBL/GenBank/DDBJ whole genome shotgun (WGS) entry which is preliminary data.</text>
</comment>
<dbReference type="InterPro" id="IPR001362">
    <property type="entry name" value="Glyco_hydro_32"/>
</dbReference>
<evidence type="ECO:0000256" key="7">
    <source>
        <dbReference type="ARBA" id="ARBA00033367"/>
    </source>
</evidence>
<dbReference type="Gene3D" id="2.115.10.20">
    <property type="entry name" value="Glycosyl hydrolase domain, family 43"/>
    <property type="match status" value="1"/>
</dbReference>
<sequence length="469" mass="53750">MTQQIDQTKVSKITNDRYRPRYHIATEGGWLNDPNGLCYFQGYYHVFYQYHPYSAEWGPMHWGHVRSKDLIHWEQLPVALIPGDPEDTGGCFSGSAIVKNGRLYLIYTGHHYYGDGDLDHFWENQNVAYSDDGIHFTKYSGNPVISAPQDNSQDFRDPKVWEHDGKYYLVLGSREQKTNQGRILLYRSPDLLHWQLQGTMLDTTTVKNTGKMLECPDFFHINGQDILLCSPMGLQATEKEFMNLSQVCYSVGELDYANGKFEGSDLQELDKGHNFYATQTFGAPDHRRILIAWMSPFEEQMAEKEDGWAGILTLPRELQLADGHLYNRPVSEVKDLRSHVDFTGELQLNGRHELTVADPQHSEFNFEFTKSVNGEFNWQLEDHDGALVTVSYKDGELTLHRRGKDGYHYAKLPAGLKELQIFVDTSSIEIFVNDGWVSLTDRYYATGTVSYHLISDQPTALNVANYTLN</sequence>
<dbReference type="Proteomes" id="UP000616837">
    <property type="component" value="Unassembled WGS sequence"/>
</dbReference>
<dbReference type="SUPFAM" id="SSF49899">
    <property type="entry name" value="Concanavalin A-like lectins/glucanases"/>
    <property type="match status" value="1"/>
</dbReference>
<keyword evidence="5 8" id="KW-0378">Hydrolase</keyword>
<evidence type="ECO:0000256" key="6">
    <source>
        <dbReference type="ARBA" id="ARBA00023295"/>
    </source>
</evidence>
<evidence type="ECO:0000313" key="12">
    <source>
        <dbReference type="EMBL" id="MBD7895315.1"/>
    </source>
</evidence>
<evidence type="ECO:0000256" key="4">
    <source>
        <dbReference type="ARBA" id="ARBA00019623"/>
    </source>
</evidence>
<evidence type="ECO:0000256" key="2">
    <source>
        <dbReference type="ARBA" id="ARBA00009902"/>
    </source>
</evidence>
<dbReference type="NCBIfam" id="TIGR01322">
    <property type="entry name" value="scrB_fam"/>
    <property type="match status" value="1"/>
</dbReference>
<name>A0ABR8PDD9_9LACO</name>
<organism evidence="12 13">
    <name type="scientific">Limosilactobacillus avistercoris</name>
    <dbReference type="NCBI Taxonomy" id="2762243"/>
    <lineage>
        <taxon>Bacteria</taxon>
        <taxon>Bacillati</taxon>
        <taxon>Bacillota</taxon>
        <taxon>Bacilli</taxon>
        <taxon>Lactobacillales</taxon>
        <taxon>Lactobacillaceae</taxon>
        <taxon>Limosilactobacillus</taxon>
    </lineage>
</organism>
<comment type="similarity">
    <text evidence="2 8">Belongs to the glycosyl hydrolase 32 family.</text>
</comment>
<dbReference type="CDD" id="cd08996">
    <property type="entry name" value="GH32_FFase"/>
    <property type="match status" value="1"/>
</dbReference>
<dbReference type="GO" id="GO:0016787">
    <property type="term" value="F:hydrolase activity"/>
    <property type="evidence" value="ECO:0007669"/>
    <property type="project" value="UniProtKB-KW"/>
</dbReference>
<dbReference type="Pfam" id="PF00251">
    <property type="entry name" value="Glyco_hydro_32N"/>
    <property type="match status" value="1"/>
</dbReference>
<dbReference type="PANTHER" id="PTHR43101:SF1">
    <property type="entry name" value="BETA-FRUCTOSIDASE"/>
    <property type="match status" value="1"/>
</dbReference>
<dbReference type="InterPro" id="IPR013320">
    <property type="entry name" value="ConA-like_dom_sf"/>
</dbReference>
<dbReference type="EMBL" id="JACSQW010000015">
    <property type="protein sequence ID" value="MBD7895315.1"/>
    <property type="molecule type" value="Genomic_DNA"/>
</dbReference>
<keyword evidence="13" id="KW-1185">Reference proteome</keyword>
<gene>
    <name evidence="12" type="ORF">H9564_06325</name>
</gene>
<evidence type="ECO:0000256" key="9">
    <source>
        <dbReference type="RuleBase" id="RU365015"/>
    </source>
</evidence>
<dbReference type="SUPFAM" id="SSF75005">
    <property type="entry name" value="Arabinanase/levansucrase/invertase"/>
    <property type="match status" value="1"/>
</dbReference>
<keyword evidence="6 8" id="KW-0326">Glycosidase</keyword>
<comment type="function">
    <text evidence="9">Enables the bacterium to metabolize sucrose as a sole carbon source.</text>
</comment>
<protein>
    <recommendedName>
        <fullName evidence="4 8">Sucrose-6-phosphate hydrolase</fullName>
        <ecNumber evidence="3 8">3.2.1.26</ecNumber>
    </recommendedName>
    <alternativeName>
        <fullName evidence="7 9">Invertase</fullName>
    </alternativeName>
</protein>
<evidence type="ECO:0000256" key="5">
    <source>
        <dbReference type="ARBA" id="ARBA00022801"/>
    </source>
</evidence>
<evidence type="ECO:0000256" key="1">
    <source>
        <dbReference type="ARBA" id="ARBA00004914"/>
    </source>
</evidence>
<evidence type="ECO:0000256" key="8">
    <source>
        <dbReference type="RuleBase" id="RU362110"/>
    </source>
</evidence>
<dbReference type="PANTHER" id="PTHR43101">
    <property type="entry name" value="BETA-FRUCTOSIDASE"/>
    <property type="match status" value="1"/>
</dbReference>
<dbReference type="InterPro" id="IPR006232">
    <property type="entry name" value="Suc6P_hydrolase"/>
</dbReference>
<feature type="domain" description="Glycosyl hydrolase family 32 C-terminal" evidence="11">
    <location>
        <begin position="356"/>
        <end position="447"/>
    </location>
</feature>
<accession>A0ABR8PDD9</accession>
<evidence type="ECO:0000313" key="13">
    <source>
        <dbReference type="Proteomes" id="UP000616837"/>
    </source>
</evidence>
<dbReference type="InterPro" id="IPR013189">
    <property type="entry name" value="Glyco_hydro_32_C"/>
</dbReference>
<dbReference type="SMART" id="SM00640">
    <property type="entry name" value="Glyco_32"/>
    <property type="match status" value="1"/>
</dbReference>
<dbReference type="InterPro" id="IPR051214">
    <property type="entry name" value="GH32_Enzymes"/>
</dbReference>
<evidence type="ECO:0000259" key="10">
    <source>
        <dbReference type="Pfam" id="PF00251"/>
    </source>
</evidence>
<feature type="domain" description="Glycosyl hydrolase family 32 N-terminal" evidence="10">
    <location>
        <begin position="23"/>
        <end position="329"/>
    </location>
</feature>
<proteinExistence type="inferred from homology"/>
<reference evidence="12 13" key="1">
    <citation type="submission" date="2020-08" db="EMBL/GenBank/DDBJ databases">
        <title>A Genomic Blueprint of the Chicken Gut Microbiome.</title>
        <authorList>
            <person name="Gilroy R."/>
            <person name="Ravi A."/>
            <person name="Getino M."/>
            <person name="Pursley I."/>
            <person name="Horton D.L."/>
            <person name="Alikhan N.-F."/>
            <person name="Baker D."/>
            <person name="Gharbi K."/>
            <person name="Hall N."/>
            <person name="Watson M."/>
            <person name="Adriaenssens E.M."/>
            <person name="Foster-Nyarko E."/>
            <person name="Jarju S."/>
            <person name="Secka A."/>
            <person name="Antonio M."/>
            <person name="Oren A."/>
            <person name="Chaudhuri R."/>
            <person name="La Ragione R.M."/>
            <person name="Hildebrand F."/>
            <person name="Pallen M.J."/>
        </authorList>
    </citation>
    <scope>NUCLEOTIDE SEQUENCE [LARGE SCALE GENOMIC DNA]</scope>
    <source>
        <strain evidence="12 13">Sa3CUN2</strain>
    </source>
</reference>
<keyword evidence="9" id="KW-0119">Carbohydrate metabolism</keyword>
<comment type="subcellular location">
    <subcellularLocation>
        <location evidence="9">Cytoplasm</location>
    </subcellularLocation>
</comment>
<comment type="catalytic activity">
    <reaction evidence="8">
        <text>Hydrolysis of terminal non-reducing beta-D-fructofuranoside residues in beta-D-fructofuranosides.</text>
        <dbReference type="EC" id="3.2.1.26"/>
    </reaction>
</comment>
<dbReference type="InterPro" id="IPR023296">
    <property type="entry name" value="Glyco_hydro_beta-prop_sf"/>
</dbReference>
<dbReference type="InterPro" id="IPR013148">
    <property type="entry name" value="Glyco_hydro_32_N"/>
</dbReference>
<keyword evidence="9" id="KW-0963">Cytoplasm</keyword>